<dbReference type="STRING" id="1142394.PSMK_19340"/>
<dbReference type="InterPro" id="IPR000352">
    <property type="entry name" value="Pep_chain_release_fac_I"/>
</dbReference>
<dbReference type="AlphaFoldDB" id="I0IFQ5"/>
<accession>I0IFQ5</accession>
<evidence type="ECO:0000313" key="7">
    <source>
        <dbReference type="Proteomes" id="UP000007881"/>
    </source>
</evidence>
<proteinExistence type="inferred from homology"/>
<evidence type="ECO:0000313" key="6">
    <source>
        <dbReference type="EMBL" id="BAM04093.1"/>
    </source>
</evidence>
<gene>
    <name evidence="6" type="primary">prfA</name>
    <name evidence="6" type="ordered locus">PSMK_19340</name>
</gene>
<evidence type="ECO:0000256" key="3">
    <source>
        <dbReference type="ARBA" id="ARBA00022481"/>
    </source>
</evidence>
<dbReference type="FunFam" id="3.30.70.1660:FF:000002">
    <property type="entry name" value="Peptide chain release factor 1"/>
    <property type="match status" value="1"/>
</dbReference>
<dbReference type="PANTHER" id="PTHR43804">
    <property type="entry name" value="LD18447P"/>
    <property type="match status" value="1"/>
</dbReference>
<organism evidence="6 7">
    <name type="scientific">Phycisphaera mikurensis (strain NBRC 102666 / KCTC 22515 / FYK2301M01)</name>
    <dbReference type="NCBI Taxonomy" id="1142394"/>
    <lineage>
        <taxon>Bacteria</taxon>
        <taxon>Pseudomonadati</taxon>
        <taxon>Planctomycetota</taxon>
        <taxon>Phycisphaerae</taxon>
        <taxon>Phycisphaerales</taxon>
        <taxon>Phycisphaeraceae</taxon>
        <taxon>Phycisphaera</taxon>
    </lineage>
</organism>
<dbReference type="InterPro" id="IPR005139">
    <property type="entry name" value="PCRF"/>
</dbReference>
<protein>
    <submittedName>
        <fullName evidence="6">Peptide chain release factor 1</fullName>
    </submittedName>
</protein>
<dbReference type="eggNOG" id="COG0216">
    <property type="taxonomic scope" value="Bacteria"/>
</dbReference>
<reference evidence="6 7" key="1">
    <citation type="submission" date="2012-02" db="EMBL/GenBank/DDBJ databases">
        <title>Complete genome sequence of Phycisphaera mikurensis NBRC 102666.</title>
        <authorList>
            <person name="Ankai A."/>
            <person name="Hosoyama A."/>
            <person name="Terui Y."/>
            <person name="Sekine M."/>
            <person name="Fukai R."/>
            <person name="Kato Y."/>
            <person name="Nakamura S."/>
            <person name="Yamada-Narita S."/>
            <person name="Kawakoshi A."/>
            <person name="Fukunaga Y."/>
            <person name="Yamazaki S."/>
            <person name="Fujita N."/>
        </authorList>
    </citation>
    <scope>NUCLEOTIDE SEQUENCE [LARGE SCALE GENOMIC DNA]</scope>
    <source>
        <strain evidence="7">NBRC 102666 / KCTC 22515 / FYK2301M01</strain>
    </source>
</reference>
<dbReference type="Gene3D" id="6.10.140.1950">
    <property type="match status" value="1"/>
</dbReference>
<dbReference type="GO" id="GO:0005737">
    <property type="term" value="C:cytoplasm"/>
    <property type="evidence" value="ECO:0007669"/>
    <property type="project" value="UniProtKB-ARBA"/>
</dbReference>
<evidence type="ECO:0000259" key="5">
    <source>
        <dbReference type="SMART" id="SM00937"/>
    </source>
</evidence>
<dbReference type="InterPro" id="IPR045853">
    <property type="entry name" value="Pep_chain_release_fac_I_sf"/>
</dbReference>
<dbReference type="SMART" id="SM00937">
    <property type="entry name" value="PCRF"/>
    <property type="match status" value="1"/>
</dbReference>
<evidence type="ECO:0000256" key="4">
    <source>
        <dbReference type="ARBA" id="ARBA00022917"/>
    </source>
</evidence>
<dbReference type="OrthoDB" id="9806673at2"/>
<dbReference type="RefSeq" id="WP_014437311.1">
    <property type="nucleotide sequence ID" value="NC_017080.1"/>
</dbReference>
<feature type="domain" description="Peptide chain release factor" evidence="5">
    <location>
        <begin position="80"/>
        <end position="194"/>
    </location>
</feature>
<dbReference type="SUPFAM" id="SSF75620">
    <property type="entry name" value="Release factor"/>
    <property type="match status" value="1"/>
</dbReference>
<dbReference type="InterPro" id="IPR050057">
    <property type="entry name" value="Prokaryotic/Mito_RF"/>
</dbReference>
<dbReference type="GO" id="GO:0003747">
    <property type="term" value="F:translation release factor activity"/>
    <property type="evidence" value="ECO:0007669"/>
    <property type="project" value="InterPro"/>
</dbReference>
<dbReference type="Pfam" id="PF03462">
    <property type="entry name" value="PCRF"/>
    <property type="match status" value="1"/>
</dbReference>
<dbReference type="Proteomes" id="UP000007881">
    <property type="component" value="Chromosome"/>
</dbReference>
<name>I0IFQ5_PHYMF</name>
<dbReference type="Gene3D" id="3.30.70.1660">
    <property type="match status" value="1"/>
</dbReference>
<dbReference type="EMBL" id="AP012338">
    <property type="protein sequence ID" value="BAM04093.1"/>
    <property type="molecule type" value="Genomic_DNA"/>
</dbReference>
<dbReference type="HOGENOM" id="CLU_036856_0_7_0"/>
<keyword evidence="3" id="KW-0488">Methylation</keyword>
<dbReference type="KEGG" id="phm:PSMK_19340"/>
<comment type="function">
    <text evidence="1">Peptide chain release factor 1 directs the termination of translation in response to the peptide chain termination codons UAG and UAA.</text>
</comment>
<evidence type="ECO:0000256" key="2">
    <source>
        <dbReference type="ARBA" id="ARBA00010835"/>
    </source>
</evidence>
<keyword evidence="7" id="KW-1185">Reference proteome</keyword>
<dbReference type="PANTHER" id="PTHR43804:SF7">
    <property type="entry name" value="LD18447P"/>
    <property type="match status" value="1"/>
</dbReference>
<sequence>MPGGAASIDASSPSHATLLEKLDELAGVHAKLGEELQDPAILQDHTAVRRLSIKRAAIEPLVTRYRGYQADAAALAEARELLAAEDDAELIELAREQEAESAASAEAALEAIAAELVTADDAAIGSVILEVRAGTGGAEAALFAGELLGVYQAFAKNRGWAFETLDHSEGDAGGLRSATVSVAGEGVWQQLGYESGVHCVKRVPATETQGRTHTSTATVAVLPEPEEVEVTIDPADVEVHVTTAQGPGGQNVNKVATAVHLIHKPTGIEVRMQESKSQQQNRQKAEQLLRARLYERQRAEADRERAEARADLIGTGGRSERVRTYRWKDAIAVDHRLSRSFPLQKFLGGELQDLVEALIAEDRARRLAAL</sequence>
<dbReference type="Pfam" id="PF00472">
    <property type="entry name" value="RF-1"/>
    <property type="match status" value="1"/>
</dbReference>
<evidence type="ECO:0000256" key="1">
    <source>
        <dbReference type="ARBA" id="ARBA00002986"/>
    </source>
</evidence>
<dbReference type="Gene3D" id="3.30.160.20">
    <property type="match status" value="1"/>
</dbReference>
<keyword evidence="4" id="KW-0648">Protein biosynthesis</keyword>
<comment type="similarity">
    <text evidence="2">Belongs to the prokaryotic/mitochondrial release factor family.</text>
</comment>